<reference evidence="3" key="1">
    <citation type="journal article" date="2012" name="Nat. Biotechnol.">
        <title>Reference genome sequence of the model plant Setaria.</title>
        <authorList>
            <person name="Bennetzen J.L."/>
            <person name="Schmutz J."/>
            <person name="Wang H."/>
            <person name="Percifield R."/>
            <person name="Hawkins J."/>
            <person name="Pontaroli A.C."/>
            <person name="Estep M."/>
            <person name="Feng L."/>
            <person name="Vaughn J.N."/>
            <person name="Grimwood J."/>
            <person name="Jenkins J."/>
            <person name="Barry K."/>
            <person name="Lindquist E."/>
            <person name="Hellsten U."/>
            <person name="Deshpande S."/>
            <person name="Wang X."/>
            <person name="Wu X."/>
            <person name="Mitros T."/>
            <person name="Triplett J."/>
            <person name="Yang X."/>
            <person name="Ye C.Y."/>
            <person name="Mauro-Herrera M."/>
            <person name="Wang L."/>
            <person name="Li P."/>
            <person name="Sharma M."/>
            <person name="Sharma R."/>
            <person name="Ronald P.C."/>
            <person name="Panaud O."/>
            <person name="Kellogg E.A."/>
            <person name="Brutnell T.P."/>
            <person name="Doust A.N."/>
            <person name="Tuskan G.A."/>
            <person name="Rokhsar D."/>
            <person name="Devos K.M."/>
        </authorList>
    </citation>
    <scope>NUCLEOTIDE SEQUENCE [LARGE SCALE GENOMIC DNA]</scope>
    <source>
        <strain evidence="3">cv. Yugu1</strain>
    </source>
</reference>
<dbReference type="InParanoid" id="K3XPA0"/>
<keyword evidence="1" id="KW-0732">Signal</keyword>
<dbReference type="Gramene" id="KQL06715">
    <property type="protein sequence ID" value="KQL06715"/>
    <property type="gene ID" value="SETIT_003723mg"/>
</dbReference>
<keyword evidence="3" id="KW-1185">Reference proteome</keyword>
<dbReference type="EMBL" id="AGNK02003283">
    <property type="status" value="NOT_ANNOTATED_CDS"/>
    <property type="molecule type" value="Genomic_DNA"/>
</dbReference>
<evidence type="ECO:0000313" key="2">
    <source>
        <dbReference type="EnsemblPlants" id="KQL06715"/>
    </source>
</evidence>
<name>K3XPA0_SETIT</name>
<protein>
    <submittedName>
        <fullName evidence="2">Uncharacterized protein</fullName>
    </submittedName>
</protein>
<accession>K3XPA0</accession>
<evidence type="ECO:0000313" key="3">
    <source>
        <dbReference type="Proteomes" id="UP000004995"/>
    </source>
</evidence>
<feature type="chain" id="PRO_5010125907" evidence="1">
    <location>
        <begin position="21"/>
        <end position="49"/>
    </location>
</feature>
<evidence type="ECO:0000256" key="1">
    <source>
        <dbReference type="SAM" id="SignalP"/>
    </source>
</evidence>
<dbReference type="EnsemblPlants" id="KQL06715">
    <property type="protein sequence ID" value="KQL06715"/>
    <property type="gene ID" value="SETIT_003723mg"/>
</dbReference>
<organism evidence="2 3">
    <name type="scientific">Setaria italica</name>
    <name type="common">Foxtail millet</name>
    <name type="synonym">Panicum italicum</name>
    <dbReference type="NCBI Taxonomy" id="4555"/>
    <lineage>
        <taxon>Eukaryota</taxon>
        <taxon>Viridiplantae</taxon>
        <taxon>Streptophyta</taxon>
        <taxon>Embryophyta</taxon>
        <taxon>Tracheophyta</taxon>
        <taxon>Spermatophyta</taxon>
        <taxon>Magnoliopsida</taxon>
        <taxon>Liliopsida</taxon>
        <taxon>Poales</taxon>
        <taxon>Poaceae</taxon>
        <taxon>PACMAD clade</taxon>
        <taxon>Panicoideae</taxon>
        <taxon>Panicodae</taxon>
        <taxon>Paniceae</taxon>
        <taxon>Cenchrinae</taxon>
        <taxon>Setaria</taxon>
    </lineage>
</organism>
<dbReference type="AlphaFoldDB" id="K3XPA0"/>
<sequence>MVAPFFIMYLALPCAHLCSSSITCATIRQLSFTLIRINTNLSCKKRETI</sequence>
<reference evidence="2" key="2">
    <citation type="submission" date="2018-08" db="UniProtKB">
        <authorList>
            <consortium name="EnsemblPlants"/>
        </authorList>
    </citation>
    <scope>IDENTIFICATION</scope>
    <source>
        <strain evidence="2">Yugu1</strain>
    </source>
</reference>
<feature type="signal peptide" evidence="1">
    <location>
        <begin position="1"/>
        <end position="20"/>
    </location>
</feature>
<dbReference type="HOGENOM" id="CLU_3145323_0_0_1"/>
<proteinExistence type="predicted"/>
<dbReference type="Proteomes" id="UP000004995">
    <property type="component" value="Unassembled WGS sequence"/>
</dbReference>